<evidence type="ECO:0000256" key="1">
    <source>
        <dbReference type="ARBA" id="ARBA00022723"/>
    </source>
</evidence>
<feature type="compositionally biased region" description="Low complexity" evidence="3">
    <location>
        <begin position="724"/>
        <end position="736"/>
    </location>
</feature>
<dbReference type="GO" id="GO:0046872">
    <property type="term" value="F:metal ion binding"/>
    <property type="evidence" value="ECO:0007669"/>
    <property type="project" value="UniProtKB-KW"/>
</dbReference>
<feature type="compositionally biased region" description="Polar residues" evidence="3">
    <location>
        <begin position="79"/>
        <end position="92"/>
    </location>
</feature>
<organism evidence="5 6">
    <name type="scientific">Kwoniella europaea PYCC6329</name>
    <dbReference type="NCBI Taxonomy" id="1423913"/>
    <lineage>
        <taxon>Eukaryota</taxon>
        <taxon>Fungi</taxon>
        <taxon>Dikarya</taxon>
        <taxon>Basidiomycota</taxon>
        <taxon>Agaricomycotina</taxon>
        <taxon>Tremellomycetes</taxon>
        <taxon>Tremellales</taxon>
        <taxon>Cryptococcaceae</taxon>
        <taxon>Kwoniella</taxon>
    </lineage>
</organism>
<keyword evidence="1" id="KW-0479">Metal-binding</keyword>
<dbReference type="KEGG" id="ker:91099034"/>
<feature type="domain" description="C2" evidence="4">
    <location>
        <begin position="1"/>
        <end position="163"/>
    </location>
</feature>
<feature type="compositionally biased region" description="Pro residues" evidence="3">
    <location>
        <begin position="865"/>
        <end position="874"/>
    </location>
</feature>
<dbReference type="InterPro" id="IPR037791">
    <property type="entry name" value="C2_fungal_Inn1"/>
</dbReference>
<evidence type="ECO:0000313" key="5">
    <source>
        <dbReference type="EMBL" id="WWD02192.1"/>
    </source>
</evidence>
<feature type="compositionally biased region" description="Pro residues" evidence="3">
    <location>
        <begin position="949"/>
        <end position="958"/>
    </location>
</feature>
<sequence>MSATGLDPKELGTLVVVVGKAKNLVNKSRFGKQDPFCTVSIGEDKQRTKPIKRGGQHPEWDEELRFAIVEDLDDVLVRSESQPDSLNSSTNGAPPPPLKDSPSGVITSAALANKSRKGPLNKKGGKSMKVACYADDAKEPELIGECVVNIDDVLKKGEVDEWYDFLYKDKYSGEVYLELTFFSNDAPPVKRNVPRPAIHNDGAGTFNASPSGTLASAASRTNLGGGLATSGSVSGMSLYIPPYVQQGRASSPSPNPQHPAQTQLPPSNSFANLGLPPGHRANQDIPPSHVGQPTYPPAQASTLLSHDSQSSIDALTRPMSSMSIGSSYSSRPLTATPAPPLTTSISGHSYGAHRHSVGGGSSDPPWAQHLPQNQPAPAPTPHPRPLSSNDALPWEQVQRLEQERLQAGATPVPRPASGGGYGQLGLQQYPQHSLAHTGNRIPSTIPESLRPAGPPQSEHHIPPRSHSFSTATPAPINTTYSYAPPTPAPPPPSNSAPPISPSTSSHYHMPTNSFSALTQPVVDPQRAASPAIGQYAPPNGSYVDPNAPLPPVPQQSYHTPTRTNTYPPRPAGQDYQQTPPHTQHYSPAYTQTAQPAYQATPPPQPGYTFAQPSQPSAGQTSTAPIQAHPNDSGYVPWYQQTQSAQAQATPPPPQPSYGQQNGSQFGQMPAQPSYGQLPPSTSTYTSPPPVPQSRPQPPPPRRQSVGYYPSDELYAQQRQDANTPQPQQAPWQQGHQSRPSYDPNAYDAQRQQAFSPVQSSPYTPQAPAQPSYQAAPAPSPPRQPSWQQPQSQYSSPQPHNPTNYYPQQPPPPAQQYNSPRPPQNDYRAPSPQPPPPPAQNDHNRAPSPQPYGQASSQVGYGRSPSPQPYQPPYQPDTWQNHVQPPPPSGSSSQLIPPTYSNSPNPAPDNGRAPSPSPVGGSGNAKQDWRSYMNSLSTTGSGGGIIPARTPSPQPPPKDPALIQQQQQWYTPPPNLPNSIVPPEGWKSTLPAQKDGHAWRG</sequence>
<dbReference type="InterPro" id="IPR000008">
    <property type="entry name" value="C2_dom"/>
</dbReference>
<dbReference type="AlphaFoldDB" id="A0AAX4K758"/>
<keyword evidence="2" id="KW-0106">Calcium</keyword>
<feature type="compositionally biased region" description="Polar residues" evidence="3">
    <location>
        <begin position="247"/>
        <end position="271"/>
    </location>
</feature>
<evidence type="ECO:0000256" key="3">
    <source>
        <dbReference type="SAM" id="MobiDB-lite"/>
    </source>
</evidence>
<dbReference type="PANTHER" id="PTHR46502:SF2">
    <property type="entry name" value="16 KDA PHLOEM PROTEIN 2"/>
    <property type="match status" value="1"/>
</dbReference>
<dbReference type="EMBL" id="CP144089">
    <property type="protein sequence ID" value="WWD02192.1"/>
    <property type="molecule type" value="Genomic_DNA"/>
</dbReference>
<dbReference type="RefSeq" id="XP_066080159.1">
    <property type="nucleotide sequence ID" value="XM_066224062.1"/>
</dbReference>
<feature type="compositionally biased region" description="Polar residues" evidence="3">
    <location>
        <begin position="466"/>
        <end position="476"/>
    </location>
</feature>
<feature type="compositionally biased region" description="Low complexity" evidence="3">
    <location>
        <begin position="638"/>
        <end position="648"/>
    </location>
</feature>
<feature type="region of interest" description="Disordered" evidence="3">
    <location>
        <begin position="79"/>
        <end position="104"/>
    </location>
</feature>
<protein>
    <recommendedName>
        <fullName evidence="4">C2 domain-containing protein</fullName>
    </recommendedName>
</protein>
<dbReference type="SMART" id="SM00239">
    <property type="entry name" value="C2"/>
    <property type="match status" value="1"/>
</dbReference>
<name>A0AAX4K758_9TREE</name>
<feature type="compositionally biased region" description="Polar residues" evidence="3">
    <location>
        <begin position="299"/>
        <end position="313"/>
    </location>
</feature>
<feature type="compositionally biased region" description="Pro residues" evidence="3">
    <location>
        <begin position="686"/>
        <end position="701"/>
    </location>
</feature>
<feature type="compositionally biased region" description="Pro residues" evidence="3">
    <location>
        <begin position="484"/>
        <end position="500"/>
    </location>
</feature>
<evidence type="ECO:0000256" key="2">
    <source>
        <dbReference type="ARBA" id="ARBA00022837"/>
    </source>
</evidence>
<feature type="compositionally biased region" description="Pro residues" evidence="3">
    <location>
        <begin position="374"/>
        <end position="384"/>
    </location>
</feature>
<feature type="compositionally biased region" description="Low complexity" evidence="3">
    <location>
        <begin position="320"/>
        <end position="336"/>
    </location>
</feature>
<evidence type="ECO:0000259" key="4">
    <source>
        <dbReference type="PROSITE" id="PS50004"/>
    </source>
</evidence>
<dbReference type="Pfam" id="PF00168">
    <property type="entry name" value="C2"/>
    <property type="match status" value="2"/>
</dbReference>
<feature type="region of interest" description="Disordered" evidence="3">
    <location>
        <begin position="436"/>
        <end position="512"/>
    </location>
</feature>
<feature type="region of interest" description="Disordered" evidence="3">
    <location>
        <begin position="407"/>
        <end position="426"/>
    </location>
</feature>
<dbReference type="Gene3D" id="2.60.40.150">
    <property type="entry name" value="C2 domain"/>
    <property type="match status" value="1"/>
</dbReference>
<feature type="compositionally biased region" description="Polar residues" evidence="3">
    <location>
        <begin position="436"/>
        <end position="446"/>
    </location>
</feature>
<dbReference type="GeneID" id="91099034"/>
<proteinExistence type="predicted"/>
<feature type="compositionally biased region" description="Polar residues" evidence="3">
    <location>
        <begin position="610"/>
        <end position="624"/>
    </location>
</feature>
<dbReference type="SUPFAM" id="SSF49562">
    <property type="entry name" value="C2 domain (Calcium/lipid-binding domain, CaLB)"/>
    <property type="match status" value="1"/>
</dbReference>
<gene>
    <name evidence="5" type="ORF">V865_000230</name>
</gene>
<dbReference type="PROSITE" id="PS50004">
    <property type="entry name" value="C2"/>
    <property type="match status" value="1"/>
</dbReference>
<keyword evidence="6" id="KW-1185">Reference proteome</keyword>
<feature type="region of interest" description="Disordered" evidence="3">
    <location>
        <begin position="244"/>
        <end position="390"/>
    </location>
</feature>
<feature type="region of interest" description="Disordered" evidence="3">
    <location>
        <begin position="530"/>
        <end position="1000"/>
    </location>
</feature>
<dbReference type="PANTHER" id="PTHR46502">
    <property type="entry name" value="C2 DOMAIN-CONTAINING"/>
    <property type="match status" value="1"/>
</dbReference>
<evidence type="ECO:0000313" key="6">
    <source>
        <dbReference type="Proteomes" id="UP001358614"/>
    </source>
</evidence>
<feature type="compositionally biased region" description="Polar residues" evidence="3">
    <location>
        <begin position="574"/>
        <end position="585"/>
    </location>
</feature>
<dbReference type="InterPro" id="IPR035892">
    <property type="entry name" value="C2_domain_sf"/>
</dbReference>
<dbReference type="CDD" id="cd08681">
    <property type="entry name" value="C2_fungal_Inn1p-like"/>
    <property type="match status" value="1"/>
</dbReference>
<feature type="region of interest" description="Disordered" evidence="3">
    <location>
        <begin position="41"/>
        <end position="60"/>
    </location>
</feature>
<accession>A0AAX4K758</accession>
<feature type="compositionally biased region" description="Low complexity" evidence="3">
    <location>
        <begin position="758"/>
        <end position="776"/>
    </location>
</feature>
<reference evidence="5 6" key="1">
    <citation type="submission" date="2024-01" db="EMBL/GenBank/DDBJ databases">
        <title>Comparative genomics of Cryptococcus and Kwoniella reveals pathogenesis evolution and contrasting modes of karyotype evolution via chromosome fusion or intercentromeric recombination.</title>
        <authorList>
            <person name="Coelho M.A."/>
            <person name="David-Palma M."/>
            <person name="Shea T."/>
            <person name="Bowers K."/>
            <person name="McGinley-Smith S."/>
            <person name="Mohammad A.W."/>
            <person name="Gnirke A."/>
            <person name="Yurkov A.M."/>
            <person name="Nowrousian M."/>
            <person name="Sun S."/>
            <person name="Cuomo C.A."/>
            <person name="Heitman J."/>
        </authorList>
    </citation>
    <scope>NUCLEOTIDE SEQUENCE [LARGE SCALE GENOMIC DNA]</scope>
    <source>
        <strain evidence="5 6">PYCC6329</strain>
    </source>
</reference>
<feature type="compositionally biased region" description="Low complexity" evidence="3">
    <location>
        <begin position="784"/>
        <end position="806"/>
    </location>
</feature>
<feature type="compositionally biased region" description="Low complexity" evidence="3">
    <location>
        <begin position="587"/>
        <end position="599"/>
    </location>
</feature>
<dbReference type="Proteomes" id="UP001358614">
    <property type="component" value="Chromosome 1"/>
</dbReference>